<dbReference type="Proteomes" id="UP001322664">
    <property type="component" value="Chromosome"/>
</dbReference>
<organism evidence="2 3">
    <name type="scientific">Lysinibacillus louembei</name>
    <dbReference type="NCBI Taxonomy" id="1470088"/>
    <lineage>
        <taxon>Bacteria</taxon>
        <taxon>Bacillati</taxon>
        <taxon>Bacillota</taxon>
        <taxon>Bacilli</taxon>
        <taxon>Bacillales</taxon>
        <taxon>Bacillaceae</taxon>
        <taxon>Lysinibacillus</taxon>
    </lineage>
</organism>
<sequence>MKISLRDSLSTYNLKIGIIYYNKIVVSDSPQMIKGRIQLYQENLFLEMQETPVTERAGIAEWRKLWKTLGADPNRYRHSAESLMRRIAKQNYLTPFHSAVDLNNFFSLQYEVPIGIYDMDKLQGDIEIALGDEETGYEGLNGRYNSLKNILYTHDELGAFGSPFVDSQRTAVTEQTTSALQILYLRPSQSEDNCKELLAAIGKMFTQVNGGDFSIALLSNTTKEVPLNDFISGSN</sequence>
<keyword evidence="3" id="KW-1185">Reference proteome</keyword>
<dbReference type="RefSeq" id="WP_319838255.1">
    <property type="nucleotide sequence ID" value="NZ_CP137624.1"/>
</dbReference>
<dbReference type="Gene3D" id="3.50.40.10">
    <property type="entry name" value="Phenylalanyl-trna Synthetase, Chain B, domain 3"/>
    <property type="match status" value="1"/>
</dbReference>
<dbReference type="Pfam" id="PF03483">
    <property type="entry name" value="B3_4"/>
    <property type="match status" value="1"/>
</dbReference>
<dbReference type="PANTHER" id="PTHR39209">
    <property type="match status" value="1"/>
</dbReference>
<dbReference type="InterPro" id="IPR020825">
    <property type="entry name" value="Phe-tRNA_synthase-like_B3/B4"/>
</dbReference>
<reference evidence="2 3" key="1">
    <citation type="submission" date="2023-09" db="EMBL/GenBank/DDBJ databases">
        <authorList>
            <person name="Page C.A."/>
            <person name="Perez-Diaz I.M."/>
        </authorList>
    </citation>
    <scope>NUCLEOTIDE SEQUENCE [LARGE SCALE GENOMIC DNA]</scope>
    <source>
        <strain evidence="2 3">Ll15</strain>
    </source>
</reference>
<accession>A0ABZ0RZY1</accession>
<dbReference type="SMART" id="SM00873">
    <property type="entry name" value="B3_4"/>
    <property type="match status" value="1"/>
</dbReference>
<gene>
    <name evidence="2" type="ORF">R6U77_09330</name>
</gene>
<name>A0ABZ0RZY1_9BACI</name>
<dbReference type="PANTHER" id="PTHR39209:SF2">
    <property type="entry name" value="CYTOPLASMIC PROTEIN"/>
    <property type="match status" value="1"/>
</dbReference>
<evidence type="ECO:0000313" key="3">
    <source>
        <dbReference type="Proteomes" id="UP001322664"/>
    </source>
</evidence>
<dbReference type="InterPro" id="IPR005146">
    <property type="entry name" value="B3/B4_tRNA-bd"/>
</dbReference>
<dbReference type="SUPFAM" id="SSF56037">
    <property type="entry name" value="PheT/TilS domain"/>
    <property type="match status" value="1"/>
</dbReference>
<dbReference type="GO" id="GO:0016874">
    <property type="term" value="F:ligase activity"/>
    <property type="evidence" value="ECO:0007669"/>
    <property type="project" value="UniProtKB-KW"/>
</dbReference>
<dbReference type="EMBL" id="CP137624">
    <property type="protein sequence ID" value="WPK13824.1"/>
    <property type="molecule type" value="Genomic_DNA"/>
</dbReference>
<protein>
    <submittedName>
        <fullName evidence="2">Phenylalanine--tRNA ligase beta subunit-related protein</fullName>
    </submittedName>
</protein>
<evidence type="ECO:0000313" key="2">
    <source>
        <dbReference type="EMBL" id="WPK13824.1"/>
    </source>
</evidence>
<keyword evidence="2" id="KW-0436">Ligase</keyword>
<feature type="domain" description="B3/B4 tRNA-binding" evidence="1">
    <location>
        <begin position="60"/>
        <end position="210"/>
    </location>
</feature>
<evidence type="ECO:0000259" key="1">
    <source>
        <dbReference type="SMART" id="SM00873"/>
    </source>
</evidence>
<proteinExistence type="predicted"/>